<dbReference type="AlphaFoldDB" id="A0AAU3GR07"/>
<reference evidence="3" key="1">
    <citation type="submission" date="2022-10" db="EMBL/GenBank/DDBJ databases">
        <title>The complete genomes of actinobacterial strains from the NBC collection.</title>
        <authorList>
            <person name="Joergensen T.S."/>
            <person name="Alvarez Arevalo M."/>
            <person name="Sterndorff E.B."/>
            <person name="Faurdal D."/>
            <person name="Vuksanovic O."/>
            <person name="Mourched A.-S."/>
            <person name="Charusanti P."/>
            <person name="Shaw S."/>
            <person name="Blin K."/>
            <person name="Weber T."/>
        </authorList>
    </citation>
    <scope>NUCLEOTIDE SEQUENCE</scope>
    <source>
        <strain evidence="3">NBC_01401</strain>
    </source>
</reference>
<evidence type="ECO:0000256" key="1">
    <source>
        <dbReference type="ARBA" id="ARBA00023239"/>
    </source>
</evidence>
<sequence>MPELLRGTGVVAGRASGPALVCTAPVSGWGGIDPRTGTIVESRHPQHGHSVAGTVLVLPGAKGSSGWSGQFHLAKLQGTAPCAIVFTRMNSKLALGLVVLHVPAVTGLDTTGTIRTGDLVEVDGTAGTLLVTRTKERLI</sequence>
<feature type="domain" description="Phosphomevalonate dehydratase small subunit-like" evidence="2">
    <location>
        <begin position="27"/>
        <end position="105"/>
    </location>
</feature>
<dbReference type="Pfam" id="PF01989">
    <property type="entry name" value="AcnX_swivel_put"/>
    <property type="match status" value="1"/>
</dbReference>
<dbReference type="PANTHER" id="PTHR36577:SF3">
    <property type="entry name" value="DUF521 DOMAIN PROTEIN (AFU_ORTHOLOGUE AFUA_6G00490)"/>
    <property type="match status" value="1"/>
</dbReference>
<proteinExistence type="predicted"/>
<evidence type="ECO:0000259" key="2">
    <source>
        <dbReference type="Pfam" id="PF01989"/>
    </source>
</evidence>
<dbReference type="InterPro" id="IPR002840">
    <property type="entry name" value="PMDh-S-like_dom"/>
</dbReference>
<name>A0AAU3GR07_9ACTN</name>
<dbReference type="SUPFAM" id="SSF52016">
    <property type="entry name" value="LeuD/IlvD-like"/>
    <property type="match status" value="1"/>
</dbReference>
<evidence type="ECO:0000313" key="3">
    <source>
        <dbReference type="EMBL" id="WTY94129.1"/>
    </source>
</evidence>
<organism evidence="3">
    <name type="scientific">Streptomyces sp. NBC_01401</name>
    <dbReference type="NCBI Taxonomy" id="2903854"/>
    <lineage>
        <taxon>Bacteria</taxon>
        <taxon>Bacillati</taxon>
        <taxon>Actinomycetota</taxon>
        <taxon>Actinomycetes</taxon>
        <taxon>Kitasatosporales</taxon>
        <taxon>Streptomycetaceae</taxon>
        <taxon>Streptomyces</taxon>
    </lineage>
</organism>
<protein>
    <submittedName>
        <fullName evidence="3">DUF126 domain-containing protein</fullName>
    </submittedName>
</protein>
<gene>
    <name evidence="3" type="ORF">OG626_04090</name>
</gene>
<keyword evidence="1" id="KW-0456">Lyase</keyword>
<dbReference type="EMBL" id="CP109535">
    <property type="protein sequence ID" value="WTY94129.1"/>
    <property type="molecule type" value="Genomic_DNA"/>
</dbReference>
<dbReference type="Gene3D" id="3.50.30.10">
    <property type="entry name" value="Phosphohistidine domain"/>
    <property type="match status" value="1"/>
</dbReference>
<dbReference type="PANTHER" id="PTHR36577">
    <property type="entry name" value="DUF521 DOMAIN PROTEIN (AFU_ORTHOLOGUE AFUA_6G00490)"/>
    <property type="match status" value="1"/>
</dbReference>
<accession>A0AAU3GR07</accession>
<dbReference type="GO" id="GO:0016829">
    <property type="term" value="F:lyase activity"/>
    <property type="evidence" value="ECO:0007669"/>
    <property type="project" value="UniProtKB-KW"/>
</dbReference>